<dbReference type="InterPro" id="IPR036397">
    <property type="entry name" value="RNaseH_sf"/>
</dbReference>
<sequence>MVERFHRQLKSAIVCHADTGWADSLPIVLLGIRAAWKEDIKATSAEMVYGEPIRLPGEFLTASQARDGDSETFIAQLREHFNILRPSHGSRHGVRRTFIFKDLPTATHVFIRHGPHKVSLQPAYDGPFEVVERHSSKHFNIRVKERVVPVSLDRLNPAYLLRDNEQDDRDGPASQGVPIARDTPEPERMTKSGRRVRFPDRYVAT</sequence>
<dbReference type="AlphaFoldDB" id="A0A154PTK6"/>
<dbReference type="Gene3D" id="3.30.420.10">
    <property type="entry name" value="Ribonuclease H-like superfamily/Ribonuclease H"/>
    <property type="match status" value="1"/>
</dbReference>
<keyword evidence="3" id="KW-1185">Reference proteome</keyword>
<gene>
    <name evidence="2" type="ORF">WN55_07511</name>
</gene>
<dbReference type="Proteomes" id="UP000076502">
    <property type="component" value="Unassembled WGS sequence"/>
</dbReference>
<dbReference type="GO" id="GO:0003676">
    <property type="term" value="F:nucleic acid binding"/>
    <property type="evidence" value="ECO:0007669"/>
    <property type="project" value="InterPro"/>
</dbReference>
<organism evidence="2 3">
    <name type="scientific">Dufourea novaeangliae</name>
    <name type="common">Sweat bee</name>
    <dbReference type="NCBI Taxonomy" id="178035"/>
    <lineage>
        <taxon>Eukaryota</taxon>
        <taxon>Metazoa</taxon>
        <taxon>Ecdysozoa</taxon>
        <taxon>Arthropoda</taxon>
        <taxon>Hexapoda</taxon>
        <taxon>Insecta</taxon>
        <taxon>Pterygota</taxon>
        <taxon>Neoptera</taxon>
        <taxon>Endopterygota</taxon>
        <taxon>Hymenoptera</taxon>
        <taxon>Apocrita</taxon>
        <taxon>Aculeata</taxon>
        <taxon>Apoidea</taxon>
        <taxon>Anthophila</taxon>
        <taxon>Halictidae</taxon>
        <taxon>Rophitinae</taxon>
        <taxon>Dufourea</taxon>
    </lineage>
</organism>
<reference evidence="2 3" key="1">
    <citation type="submission" date="2015-07" db="EMBL/GenBank/DDBJ databases">
        <title>The genome of Dufourea novaeangliae.</title>
        <authorList>
            <person name="Pan H."/>
            <person name="Kapheim K."/>
        </authorList>
    </citation>
    <scope>NUCLEOTIDE SEQUENCE [LARGE SCALE GENOMIC DNA]</scope>
    <source>
        <strain evidence="2">0120121106</strain>
        <tissue evidence="2">Whole body</tissue>
    </source>
</reference>
<evidence type="ECO:0000313" key="2">
    <source>
        <dbReference type="EMBL" id="KZC14764.1"/>
    </source>
</evidence>
<protein>
    <recommendedName>
        <fullName evidence="4">Integrase catalytic domain-containing protein</fullName>
    </recommendedName>
</protein>
<evidence type="ECO:0000256" key="1">
    <source>
        <dbReference type="SAM" id="MobiDB-lite"/>
    </source>
</evidence>
<dbReference type="PANTHER" id="PTHR38681">
    <property type="entry name" value="RETROVIRUS-RELATED POL POLYPROTEIN FROM TRANSPOSON 412-LIKE PROTEIN-RELATED"/>
    <property type="match status" value="1"/>
</dbReference>
<name>A0A154PTK6_DUFNO</name>
<accession>A0A154PTK6</accession>
<evidence type="ECO:0008006" key="4">
    <source>
        <dbReference type="Google" id="ProtNLM"/>
    </source>
</evidence>
<evidence type="ECO:0000313" key="3">
    <source>
        <dbReference type="Proteomes" id="UP000076502"/>
    </source>
</evidence>
<feature type="region of interest" description="Disordered" evidence="1">
    <location>
        <begin position="161"/>
        <end position="205"/>
    </location>
</feature>
<dbReference type="EMBL" id="KQ435123">
    <property type="protein sequence ID" value="KZC14764.1"/>
    <property type="molecule type" value="Genomic_DNA"/>
</dbReference>
<dbReference type="OrthoDB" id="422540at2759"/>
<dbReference type="PANTHER" id="PTHR38681:SF1">
    <property type="entry name" value="RETROVIRUS-RELATED POL POLYPROTEIN FROM TRANSPOSON 412-LIKE PROTEIN"/>
    <property type="match status" value="1"/>
</dbReference>
<proteinExistence type="predicted"/>